<dbReference type="AlphaFoldDB" id="A0A9D9GYF8"/>
<evidence type="ECO:0000259" key="2">
    <source>
        <dbReference type="PROSITE" id="PS50943"/>
    </source>
</evidence>
<keyword evidence="1" id="KW-0238">DNA-binding</keyword>
<dbReference type="GO" id="GO:0005829">
    <property type="term" value="C:cytosol"/>
    <property type="evidence" value="ECO:0007669"/>
    <property type="project" value="TreeGrafter"/>
</dbReference>
<dbReference type="Pfam" id="PF07883">
    <property type="entry name" value="Cupin_2"/>
    <property type="match status" value="1"/>
</dbReference>
<reference evidence="3" key="2">
    <citation type="journal article" date="2021" name="PeerJ">
        <title>Extensive microbial diversity within the chicken gut microbiome revealed by metagenomics and culture.</title>
        <authorList>
            <person name="Gilroy R."/>
            <person name="Ravi A."/>
            <person name="Getino M."/>
            <person name="Pursley I."/>
            <person name="Horton D.L."/>
            <person name="Alikhan N.F."/>
            <person name="Baker D."/>
            <person name="Gharbi K."/>
            <person name="Hall N."/>
            <person name="Watson M."/>
            <person name="Adriaenssens E.M."/>
            <person name="Foster-Nyarko E."/>
            <person name="Jarju S."/>
            <person name="Secka A."/>
            <person name="Antonio M."/>
            <person name="Oren A."/>
            <person name="Chaudhuri R.R."/>
            <person name="La Ragione R."/>
            <person name="Hildebrand F."/>
            <person name="Pallen M.J."/>
        </authorList>
    </citation>
    <scope>NUCLEOTIDE SEQUENCE</scope>
    <source>
        <strain evidence="3">15467</strain>
    </source>
</reference>
<dbReference type="Gene3D" id="2.60.120.10">
    <property type="entry name" value="Jelly Rolls"/>
    <property type="match status" value="1"/>
</dbReference>
<dbReference type="CDD" id="cd02209">
    <property type="entry name" value="cupin_XRE_C"/>
    <property type="match status" value="1"/>
</dbReference>
<feature type="domain" description="HTH cro/C1-type" evidence="2">
    <location>
        <begin position="13"/>
        <end position="67"/>
    </location>
</feature>
<evidence type="ECO:0000256" key="1">
    <source>
        <dbReference type="ARBA" id="ARBA00023125"/>
    </source>
</evidence>
<evidence type="ECO:0000313" key="3">
    <source>
        <dbReference type="EMBL" id="MBO8429696.1"/>
    </source>
</evidence>
<dbReference type="Gene3D" id="1.10.260.40">
    <property type="entry name" value="lambda repressor-like DNA-binding domains"/>
    <property type="match status" value="1"/>
</dbReference>
<dbReference type="CDD" id="cd00093">
    <property type="entry name" value="HTH_XRE"/>
    <property type="match status" value="1"/>
</dbReference>
<accession>A0A9D9GYF8</accession>
<dbReference type="Proteomes" id="UP000823635">
    <property type="component" value="Unassembled WGS sequence"/>
</dbReference>
<evidence type="ECO:0000313" key="4">
    <source>
        <dbReference type="Proteomes" id="UP000823635"/>
    </source>
</evidence>
<name>A0A9D9GYF8_9BACT</name>
<sequence length="193" mass="21614">MEAEIITTIGSKIKDIRISKELTVEEVATRAGLGLEYYRALEENREVPALGCLVKIVRVLGIRLGTLLDDQQDEGPVIMRASEQKLTPALTNTGRFDSSASYFSLCRRKADRHLECFILEVKANRQLSDRFSVHEGEEFLYVIKGEAKLIYGKNEYTLKEGDTIYYDSIVPHNLASASSNEPVTVLAVIYIPA</sequence>
<dbReference type="PANTHER" id="PTHR46797:SF19">
    <property type="entry name" value="BLL2473 PROTEIN"/>
    <property type="match status" value="1"/>
</dbReference>
<dbReference type="SUPFAM" id="SSF47413">
    <property type="entry name" value="lambda repressor-like DNA-binding domains"/>
    <property type="match status" value="1"/>
</dbReference>
<dbReference type="InterPro" id="IPR001387">
    <property type="entry name" value="Cro/C1-type_HTH"/>
</dbReference>
<dbReference type="InterPro" id="IPR011051">
    <property type="entry name" value="RmlC_Cupin_sf"/>
</dbReference>
<dbReference type="InterPro" id="IPR014710">
    <property type="entry name" value="RmlC-like_jellyroll"/>
</dbReference>
<organism evidence="3 4">
    <name type="scientific">Candidatus Egerieousia excrementavium</name>
    <dbReference type="NCBI Taxonomy" id="2840778"/>
    <lineage>
        <taxon>Bacteria</taxon>
        <taxon>Pseudomonadati</taxon>
        <taxon>Bacteroidota</taxon>
        <taxon>Bacteroidia</taxon>
        <taxon>Bacteroidales</taxon>
        <taxon>Candidatus Egerieousia</taxon>
    </lineage>
</organism>
<dbReference type="PROSITE" id="PS50943">
    <property type="entry name" value="HTH_CROC1"/>
    <property type="match status" value="1"/>
</dbReference>
<dbReference type="PANTHER" id="PTHR46797">
    <property type="entry name" value="HTH-TYPE TRANSCRIPTIONAL REGULATOR"/>
    <property type="match status" value="1"/>
</dbReference>
<comment type="caution">
    <text evidence="3">The sequence shown here is derived from an EMBL/GenBank/DDBJ whole genome shotgun (WGS) entry which is preliminary data.</text>
</comment>
<dbReference type="InterPro" id="IPR013096">
    <property type="entry name" value="Cupin_2"/>
</dbReference>
<proteinExistence type="predicted"/>
<dbReference type="Pfam" id="PF01381">
    <property type="entry name" value="HTH_3"/>
    <property type="match status" value="1"/>
</dbReference>
<dbReference type="InterPro" id="IPR010982">
    <property type="entry name" value="Lambda_DNA-bd_dom_sf"/>
</dbReference>
<dbReference type="SMART" id="SM00530">
    <property type="entry name" value="HTH_XRE"/>
    <property type="match status" value="1"/>
</dbReference>
<protein>
    <submittedName>
        <fullName evidence="3">Cupin domain-containing protein</fullName>
    </submittedName>
</protein>
<dbReference type="GO" id="GO:0003700">
    <property type="term" value="F:DNA-binding transcription factor activity"/>
    <property type="evidence" value="ECO:0007669"/>
    <property type="project" value="TreeGrafter"/>
</dbReference>
<dbReference type="GO" id="GO:0003677">
    <property type="term" value="F:DNA binding"/>
    <property type="evidence" value="ECO:0007669"/>
    <property type="project" value="UniProtKB-KW"/>
</dbReference>
<dbReference type="EMBL" id="JADINB010000153">
    <property type="protein sequence ID" value="MBO8429696.1"/>
    <property type="molecule type" value="Genomic_DNA"/>
</dbReference>
<gene>
    <name evidence="3" type="ORF">IAC68_07195</name>
</gene>
<dbReference type="InterPro" id="IPR050807">
    <property type="entry name" value="TransReg_Diox_bact_type"/>
</dbReference>
<reference evidence="3" key="1">
    <citation type="submission" date="2020-10" db="EMBL/GenBank/DDBJ databases">
        <authorList>
            <person name="Gilroy R."/>
        </authorList>
    </citation>
    <scope>NUCLEOTIDE SEQUENCE</scope>
    <source>
        <strain evidence="3">15467</strain>
    </source>
</reference>
<dbReference type="SUPFAM" id="SSF51182">
    <property type="entry name" value="RmlC-like cupins"/>
    <property type="match status" value="1"/>
</dbReference>